<dbReference type="Proteomes" id="UP000216624">
    <property type="component" value="Unassembled WGS sequence"/>
</dbReference>
<dbReference type="HOGENOM" id="CLU_1410021_0_0_1"/>
<proteinExistence type="predicted"/>
<protein>
    <submittedName>
        <fullName evidence="1">Uncharacterized protein</fullName>
    </submittedName>
</protein>
<accession>A0A260ZYN4</accession>
<organism evidence="1 2">
    <name type="scientific">Caenorhabditis remanei</name>
    <name type="common">Caenorhabditis vulgaris</name>
    <dbReference type="NCBI Taxonomy" id="31234"/>
    <lineage>
        <taxon>Eukaryota</taxon>
        <taxon>Metazoa</taxon>
        <taxon>Ecdysozoa</taxon>
        <taxon>Nematoda</taxon>
        <taxon>Chromadorea</taxon>
        <taxon>Rhabditida</taxon>
        <taxon>Rhabditina</taxon>
        <taxon>Rhabditomorpha</taxon>
        <taxon>Rhabditoidea</taxon>
        <taxon>Rhabditidae</taxon>
        <taxon>Peloderinae</taxon>
        <taxon>Caenorhabditis</taxon>
    </lineage>
</organism>
<sequence>MPLRYLLTVLYLFPIHLLIQLRNLNKLHILMSHFQCYQDRASPFVPPVPIVPIPFQETPNPSKTSFTTFRLFCDPTCKRPLATPGYRHPFMIGERCCSKCYTHYFLRKQRNVPYGPFKPCANPSCKRLTEKKALCRFCYKIGLTRVCSWFVEKFKAGRSNFSCSYEVSPLFTFSSIFIHLRYEIKLNNLKVVA</sequence>
<comment type="caution">
    <text evidence="1">The sequence shown here is derived from an EMBL/GenBank/DDBJ whole genome shotgun (WGS) entry which is preliminary data.</text>
</comment>
<keyword evidence="2" id="KW-1185">Reference proteome</keyword>
<gene>
    <name evidence="1" type="ORF">FL82_21569</name>
</gene>
<feature type="non-terminal residue" evidence="1">
    <location>
        <position position="1"/>
    </location>
</feature>
<evidence type="ECO:0000313" key="1">
    <source>
        <dbReference type="EMBL" id="OZF90798.1"/>
    </source>
</evidence>
<evidence type="ECO:0000313" key="2">
    <source>
        <dbReference type="Proteomes" id="UP000216624"/>
    </source>
</evidence>
<dbReference type="EMBL" id="NMWX01000028">
    <property type="protein sequence ID" value="OZF90798.1"/>
    <property type="molecule type" value="Genomic_DNA"/>
</dbReference>
<reference evidence="1" key="1">
    <citation type="submission" date="2017-08" db="EMBL/GenBank/DDBJ databases">
        <authorList>
            <person name="de Groot N.N."/>
        </authorList>
    </citation>
    <scope>NUCLEOTIDE SEQUENCE [LARGE SCALE GENOMIC DNA]</scope>
    <source>
        <strain evidence="1">PX439</strain>
    </source>
</reference>
<name>A0A260ZYN4_CAERE</name>